<comment type="caution">
    <text evidence="1">The sequence shown here is derived from an EMBL/GenBank/DDBJ whole genome shotgun (WGS) entry which is preliminary data.</text>
</comment>
<evidence type="ECO:0000313" key="1">
    <source>
        <dbReference type="EMBL" id="EIA07104.1"/>
    </source>
</evidence>
<gene>
    <name evidence="1" type="ORF">HJ01_03569</name>
</gene>
<organism evidence="1 2">
    <name type="scientific">Flavobacterium frigoris (strain PS1)</name>
    <dbReference type="NCBI Taxonomy" id="1086011"/>
    <lineage>
        <taxon>Bacteria</taxon>
        <taxon>Pseudomonadati</taxon>
        <taxon>Bacteroidota</taxon>
        <taxon>Flavobacteriia</taxon>
        <taxon>Flavobacteriales</taxon>
        <taxon>Flavobacteriaceae</taxon>
        <taxon>Flavobacterium</taxon>
    </lineage>
</organism>
<dbReference type="Proteomes" id="UP000005566">
    <property type="component" value="Unassembled WGS sequence"/>
</dbReference>
<proteinExistence type="predicted"/>
<name>H7FWM5_FLAFP</name>
<dbReference type="EMBL" id="AHKF01000048">
    <property type="protein sequence ID" value="EIA07104.1"/>
    <property type="molecule type" value="Genomic_DNA"/>
</dbReference>
<protein>
    <submittedName>
        <fullName evidence="1">Uncharacterized protein</fullName>
    </submittedName>
</protein>
<sequence>MYISSVIVQLPAKFPLFSKVIIAAEGRLSLTLFELNFNDPSSIFNEVVFKLIVLGSVLGFKFKVPFTITCPIEVVERLDEIIISCPLCIVTV</sequence>
<evidence type="ECO:0000313" key="2">
    <source>
        <dbReference type="Proteomes" id="UP000005566"/>
    </source>
</evidence>
<accession>H7FWM5</accession>
<keyword evidence="2" id="KW-1185">Reference proteome</keyword>
<reference evidence="1 2" key="1">
    <citation type="journal article" date="2014" name="Acta Crystallogr. D">
        <title>Structure-based characterization and antifreeze properties of a hyperactive ice-binding protein from the Antarctic bacterium Flavobacterium frigoris PS1.</title>
        <authorList>
            <person name="Do H."/>
            <person name="Kim S.J."/>
            <person name="Kim H.J."/>
            <person name="Lee J.H."/>
        </authorList>
    </citation>
    <scope>NUCLEOTIDE SEQUENCE [LARGE SCALE GENOMIC DNA]</scope>
    <source>
        <strain evidence="1 2">PS1</strain>
    </source>
</reference>
<dbReference type="AlphaFoldDB" id="H7FWM5"/>